<reference evidence="2 5" key="2">
    <citation type="submission" date="2021-02" db="EMBL/GenBank/DDBJ databases">
        <title>The genome of Marinomonas foliarum JZW.</title>
        <authorList>
            <person name="Sun M."/>
        </authorList>
    </citation>
    <scope>NUCLEOTIDE SEQUENCE [LARGE SCALE GENOMIC DNA]</scope>
    <source>
        <strain evidence="2 5">JZW</strain>
    </source>
</reference>
<proteinExistence type="predicted"/>
<dbReference type="InterPro" id="IPR029058">
    <property type="entry name" value="AB_hydrolase_fold"/>
</dbReference>
<dbReference type="RefSeq" id="WP_114411568.1">
    <property type="nucleotide sequence ID" value="NZ_CP070273.1"/>
</dbReference>
<dbReference type="SUPFAM" id="SSF53474">
    <property type="entry name" value="alpha/beta-Hydrolases"/>
    <property type="match status" value="1"/>
</dbReference>
<dbReference type="EMBL" id="CP070273">
    <property type="protein sequence ID" value="QRV25345.1"/>
    <property type="molecule type" value="Genomic_DNA"/>
</dbReference>
<accession>A0A369AC12</accession>
<dbReference type="Pfam" id="PF12697">
    <property type="entry name" value="Abhydrolase_6"/>
    <property type="match status" value="1"/>
</dbReference>
<gene>
    <name evidence="3" type="ORF">DFP77_109109</name>
    <name evidence="2" type="ORF">JSY38_07495</name>
</gene>
<dbReference type="Proteomes" id="UP000253506">
    <property type="component" value="Unassembled WGS sequence"/>
</dbReference>
<dbReference type="PANTHER" id="PTHR37017:SF11">
    <property type="entry name" value="ESTERASE_LIPASE_THIOESTERASE DOMAIN-CONTAINING PROTEIN"/>
    <property type="match status" value="1"/>
</dbReference>
<dbReference type="InterPro" id="IPR052897">
    <property type="entry name" value="Sec-Metab_Biosynth_Hydrolase"/>
</dbReference>
<dbReference type="GO" id="GO:0016787">
    <property type="term" value="F:hydrolase activity"/>
    <property type="evidence" value="ECO:0007669"/>
    <property type="project" value="UniProtKB-KW"/>
</dbReference>
<evidence type="ECO:0000313" key="2">
    <source>
        <dbReference type="EMBL" id="QRV25345.1"/>
    </source>
</evidence>
<evidence type="ECO:0000313" key="4">
    <source>
        <dbReference type="Proteomes" id="UP000253506"/>
    </source>
</evidence>
<dbReference type="Gene3D" id="3.40.50.1820">
    <property type="entry name" value="alpha/beta hydrolase"/>
    <property type="match status" value="1"/>
</dbReference>
<protein>
    <submittedName>
        <fullName evidence="2">Alpha/beta hydrolase</fullName>
    </submittedName>
    <submittedName>
        <fullName evidence="3">Pimeloyl-ACP methyl ester carboxylesterase</fullName>
    </submittedName>
</protein>
<organism evidence="3 4">
    <name type="scientific">Marinomonas foliarum</name>
    <dbReference type="NCBI Taxonomy" id="491950"/>
    <lineage>
        <taxon>Bacteria</taxon>
        <taxon>Pseudomonadati</taxon>
        <taxon>Pseudomonadota</taxon>
        <taxon>Gammaproteobacteria</taxon>
        <taxon>Oceanospirillales</taxon>
        <taxon>Oceanospirillaceae</taxon>
        <taxon>Marinomonas</taxon>
    </lineage>
</organism>
<keyword evidence="2" id="KW-0378">Hydrolase</keyword>
<keyword evidence="5" id="KW-1185">Reference proteome</keyword>
<dbReference type="AlphaFoldDB" id="A0A369AC12"/>
<name>A0A369AC12_9GAMM</name>
<dbReference type="Proteomes" id="UP000644167">
    <property type="component" value="Chromosome"/>
</dbReference>
<dbReference type="EMBL" id="QPJQ01000009">
    <property type="protein sequence ID" value="RCX06713.1"/>
    <property type="molecule type" value="Genomic_DNA"/>
</dbReference>
<reference evidence="3 4" key="1">
    <citation type="submission" date="2018-07" db="EMBL/GenBank/DDBJ databases">
        <title>Genomic Encyclopedia of Type Strains, Phase III (KMG-III): the genomes of soil and plant-associated and newly described type strains.</title>
        <authorList>
            <person name="Whitman W."/>
        </authorList>
    </citation>
    <scope>NUCLEOTIDE SEQUENCE [LARGE SCALE GENOMIC DNA]</scope>
    <source>
        <strain evidence="3 4">CECT 7731</strain>
    </source>
</reference>
<sequence>MTNLVLIHGAWASGWAWESLLHCFDSSITLCHVINLPNSESYEASLQSQADIKQYTSHVLDVISKIDEPIWLIAHSGGGLTATAVAEQNPDKIAGIIYIAGMMLPSGISFTELCQSVSKRGIDTQGIAPYLEQTTYGTKVQTEGIRDIFLHDATEETIHFANKKMVVQPNAARVVTINWTKERAGRVSKYYVMAKHDRSVVPEVQQEMIKLGAPNAVASLPCGHFPQIVLPEQLADIIMGFIKTSPPYL</sequence>
<evidence type="ECO:0000313" key="3">
    <source>
        <dbReference type="EMBL" id="RCX06713.1"/>
    </source>
</evidence>
<dbReference type="OrthoDB" id="9773549at2"/>
<evidence type="ECO:0000313" key="5">
    <source>
        <dbReference type="Proteomes" id="UP000644167"/>
    </source>
</evidence>
<dbReference type="PANTHER" id="PTHR37017">
    <property type="entry name" value="AB HYDROLASE-1 DOMAIN-CONTAINING PROTEIN-RELATED"/>
    <property type="match status" value="1"/>
</dbReference>
<feature type="domain" description="AB hydrolase-1" evidence="1">
    <location>
        <begin position="4"/>
        <end position="236"/>
    </location>
</feature>
<dbReference type="InterPro" id="IPR000073">
    <property type="entry name" value="AB_hydrolase_1"/>
</dbReference>
<evidence type="ECO:0000259" key="1">
    <source>
        <dbReference type="Pfam" id="PF12697"/>
    </source>
</evidence>